<dbReference type="AlphaFoldDB" id="A0AAV7WVN9"/>
<comment type="caution">
    <text evidence="2">The sequence shown here is derived from an EMBL/GenBank/DDBJ whole genome shotgun (WGS) entry which is preliminary data.</text>
</comment>
<feature type="region of interest" description="Disordered" evidence="1">
    <location>
        <begin position="1"/>
        <end position="23"/>
    </location>
</feature>
<name>A0AAV7WVN9_PLEWA</name>
<accession>A0AAV7WVN9</accession>
<reference evidence="2" key="1">
    <citation type="journal article" date="2022" name="bioRxiv">
        <title>Sequencing and chromosome-scale assembly of the giantPleurodeles waltlgenome.</title>
        <authorList>
            <person name="Brown T."/>
            <person name="Elewa A."/>
            <person name="Iarovenko S."/>
            <person name="Subramanian E."/>
            <person name="Araus A.J."/>
            <person name="Petzold A."/>
            <person name="Susuki M."/>
            <person name="Suzuki K.-i.T."/>
            <person name="Hayashi T."/>
            <person name="Toyoda A."/>
            <person name="Oliveira C."/>
            <person name="Osipova E."/>
            <person name="Leigh N.D."/>
            <person name="Simon A."/>
            <person name="Yun M.H."/>
        </authorList>
    </citation>
    <scope>NUCLEOTIDE SEQUENCE</scope>
    <source>
        <strain evidence="2">20211129_DDA</strain>
        <tissue evidence="2">Liver</tissue>
    </source>
</reference>
<dbReference type="Proteomes" id="UP001066276">
    <property type="component" value="Chromosome 1_1"/>
</dbReference>
<sequence>MSAGGVDAGLAPTVRKQRWQARTEDAEESTIRWWGRCGPVTHNEDVPLGNKERSRKCAPWRLAEDVEGWFRPSLTEGTLRGAGWVARGRDGVCGPSAVLVQA</sequence>
<evidence type="ECO:0000313" key="2">
    <source>
        <dbReference type="EMBL" id="KAJ1216896.1"/>
    </source>
</evidence>
<dbReference type="EMBL" id="JANPWB010000001">
    <property type="protein sequence ID" value="KAJ1216896.1"/>
    <property type="molecule type" value="Genomic_DNA"/>
</dbReference>
<keyword evidence="3" id="KW-1185">Reference proteome</keyword>
<protein>
    <submittedName>
        <fullName evidence="2">Uncharacterized protein</fullName>
    </submittedName>
</protein>
<evidence type="ECO:0000313" key="3">
    <source>
        <dbReference type="Proteomes" id="UP001066276"/>
    </source>
</evidence>
<evidence type="ECO:0000256" key="1">
    <source>
        <dbReference type="SAM" id="MobiDB-lite"/>
    </source>
</evidence>
<gene>
    <name evidence="2" type="ORF">NDU88_004494</name>
</gene>
<organism evidence="2 3">
    <name type="scientific">Pleurodeles waltl</name>
    <name type="common">Iberian ribbed newt</name>
    <dbReference type="NCBI Taxonomy" id="8319"/>
    <lineage>
        <taxon>Eukaryota</taxon>
        <taxon>Metazoa</taxon>
        <taxon>Chordata</taxon>
        <taxon>Craniata</taxon>
        <taxon>Vertebrata</taxon>
        <taxon>Euteleostomi</taxon>
        <taxon>Amphibia</taxon>
        <taxon>Batrachia</taxon>
        <taxon>Caudata</taxon>
        <taxon>Salamandroidea</taxon>
        <taxon>Salamandridae</taxon>
        <taxon>Pleurodelinae</taxon>
        <taxon>Pleurodeles</taxon>
    </lineage>
</organism>
<proteinExistence type="predicted"/>